<dbReference type="HOGENOM" id="CLU_3116364_0_0_9"/>
<dbReference type="Proteomes" id="UP000003490">
    <property type="component" value="Unassembled WGS sequence"/>
</dbReference>
<name>A7VQD2_9FIRM</name>
<accession>A7VQD2</accession>
<dbReference type="EMBL" id="ABCB02000014">
    <property type="protein sequence ID" value="EDO62637.1"/>
    <property type="molecule type" value="Genomic_DNA"/>
</dbReference>
<gene>
    <name evidence="1" type="ORF">CLOLEP_00760</name>
</gene>
<proteinExistence type="predicted"/>
<reference evidence="1 2" key="1">
    <citation type="submission" date="2007-08" db="EMBL/GenBank/DDBJ databases">
        <title>Draft genome sequence of Clostridium leptum (DSM 753).</title>
        <authorList>
            <person name="Sudarsanam P."/>
            <person name="Ley R."/>
            <person name="Guruge J."/>
            <person name="Turnbaugh P.J."/>
            <person name="Mahowald M."/>
            <person name="Liep D."/>
            <person name="Gordon J."/>
        </authorList>
    </citation>
    <scope>NUCLEOTIDE SEQUENCE [LARGE SCALE GENOMIC DNA]</scope>
    <source>
        <strain evidence="1 2">DSM 753</strain>
    </source>
</reference>
<evidence type="ECO:0000313" key="2">
    <source>
        <dbReference type="Proteomes" id="UP000003490"/>
    </source>
</evidence>
<dbReference type="AlphaFoldDB" id="A7VQD2"/>
<comment type="caution">
    <text evidence="1">The sequence shown here is derived from an EMBL/GenBank/DDBJ whole genome shotgun (WGS) entry which is preliminary data.</text>
</comment>
<evidence type="ECO:0000313" key="1">
    <source>
        <dbReference type="EMBL" id="EDO62637.1"/>
    </source>
</evidence>
<sequence>MAASGVGWQAAQIKHILYYLTRQRGLKLTRLPLLSRPREKFIRTERRSYV</sequence>
<protein>
    <submittedName>
        <fullName evidence="1">Uncharacterized protein</fullName>
    </submittedName>
</protein>
<organism evidence="1 2">
    <name type="scientific">[Clostridium] leptum DSM 753</name>
    <dbReference type="NCBI Taxonomy" id="428125"/>
    <lineage>
        <taxon>Bacteria</taxon>
        <taxon>Bacillati</taxon>
        <taxon>Bacillota</taxon>
        <taxon>Clostridia</taxon>
        <taxon>Eubacteriales</taxon>
        <taxon>Oscillospiraceae</taxon>
        <taxon>Oscillospiraceae incertae sedis</taxon>
    </lineage>
</organism>
<reference evidence="1 2" key="2">
    <citation type="submission" date="2007-08" db="EMBL/GenBank/DDBJ databases">
        <authorList>
            <person name="Fulton L."/>
            <person name="Clifton S."/>
            <person name="Fulton B."/>
            <person name="Xu J."/>
            <person name="Minx P."/>
            <person name="Pepin K.H."/>
            <person name="Johnson M."/>
            <person name="Thiruvilangam P."/>
            <person name="Bhonagiri V."/>
            <person name="Nash W.E."/>
            <person name="Wang C."/>
            <person name="Mardis E.R."/>
            <person name="Wilson R.K."/>
        </authorList>
    </citation>
    <scope>NUCLEOTIDE SEQUENCE [LARGE SCALE GENOMIC DNA]</scope>
    <source>
        <strain evidence="1 2">DSM 753</strain>
    </source>
</reference>